<evidence type="ECO:0000256" key="2">
    <source>
        <dbReference type="ARBA" id="ARBA00023015"/>
    </source>
</evidence>
<dbReference type="InterPro" id="IPR036390">
    <property type="entry name" value="WH_DNA-bd_sf"/>
</dbReference>
<dbReference type="RefSeq" id="WP_084614924.1">
    <property type="nucleotide sequence ID" value="NZ_JXDG01000029.1"/>
</dbReference>
<comment type="caution">
    <text evidence="6">The sequence shown here is derived from an EMBL/GenBank/DDBJ whole genome shotgun (WGS) entry which is preliminary data.</text>
</comment>
<dbReference type="Proteomes" id="UP000031535">
    <property type="component" value="Unassembled WGS sequence"/>
</dbReference>
<evidence type="ECO:0000313" key="6">
    <source>
        <dbReference type="EMBL" id="KIH84025.1"/>
    </source>
</evidence>
<evidence type="ECO:0000256" key="3">
    <source>
        <dbReference type="ARBA" id="ARBA00023125"/>
    </source>
</evidence>
<protein>
    <submittedName>
        <fullName evidence="6">Regulatory protein, LysR:LysR, substrate-binding</fullName>
    </submittedName>
</protein>
<dbReference type="InterPro" id="IPR005119">
    <property type="entry name" value="LysR_subst-bd"/>
</dbReference>
<feature type="domain" description="HTH lysR-type" evidence="5">
    <location>
        <begin position="15"/>
        <end position="72"/>
    </location>
</feature>
<organism evidence="6 7">
    <name type="scientific">Pseudomonas batumici</name>
    <dbReference type="NCBI Taxonomy" id="226910"/>
    <lineage>
        <taxon>Bacteria</taxon>
        <taxon>Pseudomonadati</taxon>
        <taxon>Pseudomonadota</taxon>
        <taxon>Gammaproteobacteria</taxon>
        <taxon>Pseudomonadales</taxon>
        <taxon>Pseudomonadaceae</taxon>
        <taxon>Pseudomonas</taxon>
    </lineage>
</organism>
<accession>A0A0C2IAQ3</accession>
<dbReference type="PROSITE" id="PS50931">
    <property type="entry name" value="HTH_LYSR"/>
    <property type="match status" value="1"/>
</dbReference>
<name>A0A0C2IAQ3_9PSED</name>
<dbReference type="SUPFAM" id="SSF46785">
    <property type="entry name" value="Winged helix' DNA-binding domain"/>
    <property type="match status" value="1"/>
</dbReference>
<dbReference type="GO" id="GO:0005829">
    <property type="term" value="C:cytosol"/>
    <property type="evidence" value="ECO:0007669"/>
    <property type="project" value="TreeGrafter"/>
</dbReference>
<comment type="similarity">
    <text evidence="1">Belongs to the LysR transcriptional regulatory family.</text>
</comment>
<dbReference type="STRING" id="226910.UCMB321_2217"/>
<keyword evidence="7" id="KW-1185">Reference proteome</keyword>
<dbReference type="PATRIC" id="fig|226910.6.peg.2205"/>
<dbReference type="Pfam" id="PF03466">
    <property type="entry name" value="LysR_substrate"/>
    <property type="match status" value="1"/>
</dbReference>
<dbReference type="InterPro" id="IPR050950">
    <property type="entry name" value="HTH-type_LysR_regulators"/>
</dbReference>
<dbReference type="GO" id="GO:0003700">
    <property type="term" value="F:DNA-binding transcription factor activity"/>
    <property type="evidence" value="ECO:0007669"/>
    <property type="project" value="InterPro"/>
</dbReference>
<keyword evidence="4" id="KW-0804">Transcription</keyword>
<dbReference type="PANTHER" id="PTHR30419:SF2">
    <property type="entry name" value="LYSR FAMILY TRANSCRIPTIONAL REGULATOR"/>
    <property type="match status" value="1"/>
</dbReference>
<proteinExistence type="inferred from homology"/>
<dbReference type="PANTHER" id="PTHR30419">
    <property type="entry name" value="HTH-TYPE TRANSCRIPTIONAL REGULATOR YBHD"/>
    <property type="match status" value="1"/>
</dbReference>
<dbReference type="SUPFAM" id="SSF53850">
    <property type="entry name" value="Periplasmic binding protein-like II"/>
    <property type="match status" value="1"/>
</dbReference>
<keyword evidence="2" id="KW-0805">Transcription regulation</keyword>
<dbReference type="EMBL" id="JXDG01000029">
    <property type="protein sequence ID" value="KIH84025.1"/>
    <property type="molecule type" value="Genomic_DNA"/>
</dbReference>
<sequence>MLAIQVSPPVPPMKLDPVSLRLFVSVVEEGTIAAAAKREHIAAAAVSKRLSELEELLDSKLLNRTNKGIAPTDAGLSLLFMARSALNNLNEIVVQMRDYSHGRRGSVHVLANISAITQFLPGLIKSFMDLYPLIHVSLEEKQSLAITKAVAENRTDIGIFTRLPHGADIEVFPFRTDRLVLLVPDGDPLAKRQSVRFSETLEHEYIALRSGTHLNFQLIKAANDQGRSLKIRMEVSSYDALYLMVQAGLGIGILPEGTADIYKMDGAKVVRLDETWASRELSVCVRSREALSGAARLFLEHLLERP</sequence>
<dbReference type="InterPro" id="IPR000847">
    <property type="entry name" value="LysR_HTH_N"/>
</dbReference>
<dbReference type="InterPro" id="IPR036388">
    <property type="entry name" value="WH-like_DNA-bd_sf"/>
</dbReference>
<evidence type="ECO:0000313" key="7">
    <source>
        <dbReference type="Proteomes" id="UP000031535"/>
    </source>
</evidence>
<gene>
    <name evidence="6" type="ORF">UCMB321_2217</name>
</gene>
<keyword evidence="3" id="KW-0238">DNA-binding</keyword>
<dbReference type="AlphaFoldDB" id="A0A0C2IAQ3"/>
<reference evidence="6 7" key="1">
    <citation type="submission" date="2015-01" db="EMBL/GenBank/DDBJ databases">
        <title>Complete genome of Pseudomonas batumici UCM B-321 producer of the batumin antibiotic with strong antistaphilococcal and potential anticancer activity.</title>
        <authorList>
            <person name="Klochko V.V."/>
            <person name="Zelena L.B."/>
            <person name="Elena K.A."/>
            <person name="Reva O.N."/>
        </authorList>
    </citation>
    <scope>NUCLEOTIDE SEQUENCE [LARGE SCALE GENOMIC DNA]</scope>
    <source>
        <strain evidence="6 7">UCM B-321</strain>
    </source>
</reference>
<dbReference type="Pfam" id="PF00126">
    <property type="entry name" value="HTH_1"/>
    <property type="match status" value="1"/>
</dbReference>
<dbReference type="CDD" id="cd08421">
    <property type="entry name" value="PBP2_LTTR_like_1"/>
    <property type="match status" value="1"/>
</dbReference>
<dbReference type="Gene3D" id="3.40.190.290">
    <property type="match status" value="1"/>
</dbReference>
<evidence type="ECO:0000259" key="5">
    <source>
        <dbReference type="PROSITE" id="PS50931"/>
    </source>
</evidence>
<dbReference type="OrthoDB" id="9785974at2"/>
<dbReference type="Gene3D" id="1.10.10.10">
    <property type="entry name" value="Winged helix-like DNA-binding domain superfamily/Winged helix DNA-binding domain"/>
    <property type="match status" value="1"/>
</dbReference>
<evidence type="ECO:0000256" key="1">
    <source>
        <dbReference type="ARBA" id="ARBA00009437"/>
    </source>
</evidence>
<dbReference type="GO" id="GO:0003677">
    <property type="term" value="F:DNA binding"/>
    <property type="evidence" value="ECO:0007669"/>
    <property type="project" value="UniProtKB-KW"/>
</dbReference>
<evidence type="ECO:0000256" key="4">
    <source>
        <dbReference type="ARBA" id="ARBA00023163"/>
    </source>
</evidence>